<keyword evidence="4 7" id="KW-0799">Topoisomerase</keyword>
<accession>A0ABX0S1Z8</accession>
<comment type="similarity">
    <text evidence="2 7">Belongs to the type IB topoisomerase family.</text>
</comment>
<comment type="catalytic activity">
    <reaction evidence="1 7">
        <text>ATP-independent breakage of single-stranded DNA, followed by passage and rejoining.</text>
        <dbReference type="EC" id="5.6.2.1"/>
    </reaction>
</comment>
<dbReference type="InterPro" id="IPR014727">
    <property type="entry name" value="TopoI_cat_a/b-sub_euk"/>
</dbReference>
<name>A0ABX0S1Z8_PONBL</name>
<sequence length="293" mass="33407">MKPRRRAVALYFIDKLALRAGHETEEGEVADTVGGCCLRVEHVQLHPEPSGCPYVVEFDFLGQDSIHYYHRVQVEEPVYENLQLFMENKGPGDELFDTLTTASLNKQDLMDGLTAKVFQTCNASLTLQGQLRALTRAEDSVAAKILSYNRANRAIAVLCNHQRATPKTFEKSMQTLRSKIEAKKQQVSKAKAELRKARADHKSREDSRSKSFLENRGRPLEKLEEQFGRLRLQATDKEESKQVALGTSKLNYLDPRISVTWCKRFGVPVEKIYNKTQREKGETEGSQHGRRRL</sequence>
<keyword evidence="5 7" id="KW-0238">DNA-binding</keyword>
<feature type="domain" description="DNA topoisomerase I eukaryotic-type" evidence="9">
    <location>
        <begin position="1"/>
        <end position="266"/>
    </location>
</feature>
<keyword evidence="6 7" id="KW-0413">Isomerase</keyword>
<evidence type="ECO:0000313" key="11">
    <source>
        <dbReference type="Proteomes" id="UP001165941"/>
    </source>
</evidence>
<reference evidence="10" key="1">
    <citation type="submission" date="2018-05" db="EMBL/GenBank/DDBJ databases">
        <authorList>
            <person name="Pedro S.L.S."/>
            <person name="Freitas R.C."/>
            <person name="Barreto A.S."/>
            <person name="Lima A.O.S."/>
        </authorList>
    </citation>
    <scope>NUCLEOTIDE SEQUENCE</scope>
    <source>
        <strain evidence="10">BP203</strain>
        <tissue evidence="10">Muscle</tissue>
    </source>
</reference>
<dbReference type="InterPro" id="IPR014711">
    <property type="entry name" value="TopoI_cat_a-hlx-sub_euk"/>
</dbReference>
<dbReference type="EC" id="5.6.2.1" evidence="3"/>
<gene>
    <name evidence="10" type="ORF">BU61_6374</name>
</gene>
<dbReference type="Proteomes" id="UP001165941">
    <property type="component" value="Unassembled WGS sequence"/>
</dbReference>
<protein>
    <recommendedName>
        <fullName evidence="3">DNA topoisomerase</fullName>
        <ecNumber evidence="3">5.6.2.1</ecNumber>
    </recommendedName>
</protein>
<dbReference type="EMBL" id="PGGH01081584">
    <property type="protein sequence ID" value="NIG59108.1"/>
    <property type="molecule type" value="Genomic_DNA"/>
</dbReference>
<feature type="active site" description="O-(3'-phospho-DNA)-tyrosine intermediate" evidence="7">
    <location>
        <position position="252"/>
    </location>
</feature>
<dbReference type="InterPro" id="IPR025834">
    <property type="entry name" value="TopoI_C_dom"/>
</dbReference>
<dbReference type="PANTHER" id="PTHR10290:SF1">
    <property type="entry name" value="DNA TOPOISOMERASE I, MITOCHONDRIAL"/>
    <property type="match status" value="1"/>
</dbReference>
<dbReference type="Pfam" id="PF01028">
    <property type="entry name" value="Topoisom_I"/>
    <property type="match status" value="1"/>
</dbReference>
<proteinExistence type="inferred from homology"/>
<evidence type="ECO:0000256" key="7">
    <source>
        <dbReference type="PROSITE-ProRule" id="PRU01382"/>
    </source>
</evidence>
<evidence type="ECO:0000256" key="3">
    <source>
        <dbReference type="ARBA" id="ARBA00012891"/>
    </source>
</evidence>
<evidence type="ECO:0000256" key="5">
    <source>
        <dbReference type="ARBA" id="ARBA00023125"/>
    </source>
</evidence>
<evidence type="ECO:0000256" key="2">
    <source>
        <dbReference type="ARBA" id="ARBA00006645"/>
    </source>
</evidence>
<evidence type="ECO:0000313" key="10">
    <source>
        <dbReference type="EMBL" id="NIG59108.1"/>
    </source>
</evidence>
<dbReference type="Pfam" id="PF14370">
    <property type="entry name" value="Topo_C_assoc"/>
    <property type="match status" value="1"/>
</dbReference>
<dbReference type="Gene3D" id="1.10.132.10">
    <property type="match status" value="1"/>
</dbReference>
<dbReference type="InterPro" id="IPR013499">
    <property type="entry name" value="TopoI_euk"/>
</dbReference>
<evidence type="ECO:0000256" key="6">
    <source>
        <dbReference type="ARBA" id="ARBA00023235"/>
    </source>
</evidence>
<evidence type="ECO:0000256" key="8">
    <source>
        <dbReference type="SAM" id="MobiDB-lite"/>
    </source>
</evidence>
<dbReference type="PRINTS" id="PR00416">
    <property type="entry name" value="EUTPISMRASEI"/>
</dbReference>
<dbReference type="InterPro" id="IPR011010">
    <property type="entry name" value="DNA_brk_join_enz"/>
</dbReference>
<dbReference type="SUPFAM" id="SSF46596">
    <property type="entry name" value="Eukaryotic DNA topoisomerase I, dispensable insert domain"/>
    <property type="match status" value="1"/>
</dbReference>
<dbReference type="PROSITE" id="PS00176">
    <property type="entry name" value="TOPO_IB_1"/>
    <property type="match status" value="1"/>
</dbReference>
<evidence type="ECO:0000256" key="1">
    <source>
        <dbReference type="ARBA" id="ARBA00000213"/>
    </source>
</evidence>
<dbReference type="Gene3D" id="3.90.15.10">
    <property type="entry name" value="Topoisomerase I, Chain A, domain 3"/>
    <property type="match status" value="1"/>
</dbReference>
<evidence type="ECO:0000259" key="9">
    <source>
        <dbReference type="SMART" id="SM00435"/>
    </source>
</evidence>
<dbReference type="InterPro" id="IPR013500">
    <property type="entry name" value="TopoI_cat_euk"/>
</dbReference>
<feature type="region of interest" description="Disordered" evidence="8">
    <location>
        <begin position="187"/>
        <end position="217"/>
    </location>
</feature>
<dbReference type="InterPro" id="IPR051062">
    <property type="entry name" value="Topoisomerase_IB"/>
</dbReference>
<dbReference type="InterPro" id="IPR018521">
    <property type="entry name" value="TopoIB_AS"/>
</dbReference>
<organism evidence="10 11">
    <name type="scientific">Pontoporia blainvillei</name>
    <name type="common">Franciscana</name>
    <name type="synonym">Delphinus blainvillei</name>
    <dbReference type="NCBI Taxonomy" id="48723"/>
    <lineage>
        <taxon>Eukaryota</taxon>
        <taxon>Metazoa</taxon>
        <taxon>Chordata</taxon>
        <taxon>Craniata</taxon>
        <taxon>Vertebrata</taxon>
        <taxon>Euteleostomi</taxon>
        <taxon>Mammalia</taxon>
        <taxon>Eutheria</taxon>
        <taxon>Laurasiatheria</taxon>
        <taxon>Artiodactyla</taxon>
        <taxon>Whippomorpha</taxon>
        <taxon>Cetacea</taxon>
        <taxon>Odontoceti</taxon>
        <taxon>Pontoporiidae</taxon>
        <taxon>Pontoporia</taxon>
    </lineage>
</organism>
<dbReference type="PANTHER" id="PTHR10290">
    <property type="entry name" value="DNA TOPOISOMERASE I"/>
    <property type="match status" value="1"/>
</dbReference>
<dbReference type="SUPFAM" id="SSF56349">
    <property type="entry name" value="DNA breaking-rejoining enzymes"/>
    <property type="match status" value="1"/>
</dbReference>
<comment type="caution">
    <text evidence="10">The sequence shown here is derived from an EMBL/GenBank/DDBJ whole genome shotgun (WGS) entry which is preliminary data.</text>
</comment>
<dbReference type="SMART" id="SM00435">
    <property type="entry name" value="TOPEUc"/>
    <property type="match status" value="1"/>
</dbReference>
<dbReference type="InterPro" id="IPR001631">
    <property type="entry name" value="TopoI"/>
</dbReference>
<dbReference type="PROSITE" id="PS52038">
    <property type="entry name" value="TOPO_IB_2"/>
    <property type="match status" value="1"/>
</dbReference>
<keyword evidence="11" id="KW-1185">Reference proteome</keyword>
<evidence type="ECO:0000256" key="4">
    <source>
        <dbReference type="ARBA" id="ARBA00023029"/>
    </source>
</evidence>